<evidence type="ECO:0000313" key="11">
    <source>
        <dbReference type="EMBL" id="WGW10505.1"/>
    </source>
</evidence>
<evidence type="ECO:0000256" key="5">
    <source>
        <dbReference type="ARBA" id="ARBA00023315"/>
    </source>
</evidence>
<evidence type="ECO:0000256" key="8">
    <source>
        <dbReference type="SAM" id="MobiDB-lite"/>
    </source>
</evidence>
<feature type="chain" id="PRO_5046173277" evidence="9">
    <location>
        <begin position="28"/>
        <end position="403"/>
    </location>
</feature>
<dbReference type="Gene3D" id="2.40.440.10">
    <property type="entry name" value="L,D-transpeptidase catalytic domain-like"/>
    <property type="match status" value="1"/>
</dbReference>
<keyword evidence="6 7" id="KW-0961">Cell wall biogenesis/degradation</keyword>
<feature type="active site" description="Nucleophile" evidence="7">
    <location>
        <position position="347"/>
    </location>
</feature>
<feature type="region of interest" description="Disordered" evidence="8">
    <location>
        <begin position="80"/>
        <end position="103"/>
    </location>
</feature>
<gene>
    <name evidence="11" type="ORF">LWF01_10140</name>
</gene>
<dbReference type="InterPro" id="IPR038063">
    <property type="entry name" value="Transpep_catalytic_dom"/>
</dbReference>
<evidence type="ECO:0000256" key="7">
    <source>
        <dbReference type="PROSITE-ProRule" id="PRU01373"/>
    </source>
</evidence>
<dbReference type="PANTHER" id="PTHR30582:SF2">
    <property type="entry name" value="L,D-TRANSPEPTIDASE YCIB-RELATED"/>
    <property type="match status" value="1"/>
</dbReference>
<dbReference type="InterPro" id="IPR050979">
    <property type="entry name" value="LD-transpeptidase"/>
</dbReference>
<dbReference type="CDD" id="cd16913">
    <property type="entry name" value="YkuD_like"/>
    <property type="match status" value="1"/>
</dbReference>
<comment type="pathway">
    <text evidence="1 7">Cell wall biogenesis; peptidoglycan biosynthesis.</text>
</comment>
<dbReference type="Gene3D" id="2.60.40.3710">
    <property type="match status" value="1"/>
</dbReference>
<dbReference type="PROSITE" id="PS51257">
    <property type="entry name" value="PROKAR_LIPOPROTEIN"/>
    <property type="match status" value="1"/>
</dbReference>
<proteinExistence type="predicted"/>
<accession>A0ABY8QQR2</accession>
<keyword evidence="4 7" id="KW-0573">Peptidoglycan synthesis</keyword>
<dbReference type="InterPro" id="IPR005490">
    <property type="entry name" value="LD_TPept_cat_dom"/>
</dbReference>
<dbReference type="EMBL" id="CP090958">
    <property type="protein sequence ID" value="WGW10505.1"/>
    <property type="molecule type" value="Genomic_DNA"/>
</dbReference>
<protein>
    <submittedName>
        <fullName evidence="11">Ig-like domain-containing protein</fullName>
    </submittedName>
</protein>
<sequence length="403" mass="43850">MTKATRQTVSAMLLVVAVLLGTGCDSGQEPSGAALQSETTTSVAPEKIRVLDGSSDGALAYGEPLTLDVESGRLKSVAVTDGDGDKVPGRLSDDGKAWTSDNKLPPAADWTWTAYGPAGGEASGKVETPRAEKTRRATVNLSDDATYGVAVPITVSFAGEVAEKARPDVEKLLKVTVKDEDADDSEFKEIEGSWAWLPEQSGKSQLHFRPKDYWPSFHDVHVDLPLSQADQGGGVYGVKDITLDFQIGREQIVKADAKSHKIVVIRDGETVATLPASYGSDSETDRNTRSGTHVVTEKWEKKRMTSERYNYSLMERWAVRINNNGEFIHANPNTTGSQGSANVSHGCINLSTANAKKYFKMAMYGDPVEVSGTKVRLADERTDIYDWALSWKKWKKLSALTDD</sequence>
<keyword evidence="9" id="KW-0732">Signal</keyword>
<keyword evidence="2" id="KW-0808">Transferase</keyword>
<dbReference type="Proteomes" id="UP001209083">
    <property type="component" value="Chromosome"/>
</dbReference>
<evidence type="ECO:0000313" key="12">
    <source>
        <dbReference type="Proteomes" id="UP001209083"/>
    </source>
</evidence>
<organism evidence="11 12">
    <name type="scientific">Saxibacter everestensis</name>
    <dbReference type="NCBI Taxonomy" id="2909229"/>
    <lineage>
        <taxon>Bacteria</taxon>
        <taxon>Bacillati</taxon>
        <taxon>Actinomycetota</taxon>
        <taxon>Actinomycetes</taxon>
        <taxon>Micrococcales</taxon>
        <taxon>Brevibacteriaceae</taxon>
        <taxon>Saxibacter</taxon>
    </lineage>
</organism>
<dbReference type="PANTHER" id="PTHR30582">
    <property type="entry name" value="L,D-TRANSPEPTIDASE"/>
    <property type="match status" value="1"/>
</dbReference>
<keyword evidence="3 7" id="KW-0133">Cell shape</keyword>
<evidence type="ECO:0000256" key="1">
    <source>
        <dbReference type="ARBA" id="ARBA00004752"/>
    </source>
</evidence>
<keyword evidence="12" id="KW-1185">Reference proteome</keyword>
<evidence type="ECO:0000256" key="6">
    <source>
        <dbReference type="ARBA" id="ARBA00023316"/>
    </source>
</evidence>
<keyword evidence="5" id="KW-0012">Acyltransferase</keyword>
<evidence type="ECO:0000256" key="3">
    <source>
        <dbReference type="ARBA" id="ARBA00022960"/>
    </source>
</evidence>
<feature type="domain" description="L,D-TPase catalytic" evidence="10">
    <location>
        <begin position="251"/>
        <end position="371"/>
    </location>
</feature>
<name>A0ABY8QQR2_9MICO</name>
<dbReference type="PROSITE" id="PS52029">
    <property type="entry name" value="LD_TPASE"/>
    <property type="match status" value="1"/>
</dbReference>
<evidence type="ECO:0000256" key="4">
    <source>
        <dbReference type="ARBA" id="ARBA00022984"/>
    </source>
</evidence>
<evidence type="ECO:0000256" key="9">
    <source>
        <dbReference type="SAM" id="SignalP"/>
    </source>
</evidence>
<reference evidence="11 12" key="1">
    <citation type="submission" date="2023-05" db="EMBL/GenBank/DDBJ databases">
        <title>Lithophilousrod everest ZFBP1038 complete genpme.</title>
        <authorList>
            <person name="Tian M."/>
        </authorList>
    </citation>
    <scope>NUCLEOTIDE SEQUENCE [LARGE SCALE GENOMIC DNA]</scope>
    <source>
        <strain evidence="11 12">ZFBP1038</strain>
    </source>
</reference>
<dbReference type="Pfam" id="PF03734">
    <property type="entry name" value="YkuD"/>
    <property type="match status" value="1"/>
</dbReference>
<dbReference type="InterPro" id="IPR041280">
    <property type="entry name" value="Big_10"/>
</dbReference>
<dbReference type="RefSeq" id="WP_349637284.1">
    <property type="nucleotide sequence ID" value="NZ_CP090958.1"/>
</dbReference>
<dbReference type="Gene3D" id="2.60.40.3780">
    <property type="match status" value="1"/>
</dbReference>
<feature type="compositionally biased region" description="Basic and acidic residues" evidence="8">
    <location>
        <begin position="83"/>
        <end position="96"/>
    </location>
</feature>
<dbReference type="SUPFAM" id="SSF141523">
    <property type="entry name" value="L,D-transpeptidase catalytic domain-like"/>
    <property type="match status" value="1"/>
</dbReference>
<evidence type="ECO:0000259" key="10">
    <source>
        <dbReference type="PROSITE" id="PS52029"/>
    </source>
</evidence>
<dbReference type="Pfam" id="PF17964">
    <property type="entry name" value="Big_10"/>
    <property type="match status" value="1"/>
</dbReference>
<feature type="signal peptide" evidence="9">
    <location>
        <begin position="1"/>
        <end position="27"/>
    </location>
</feature>
<evidence type="ECO:0000256" key="2">
    <source>
        <dbReference type="ARBA" id="ARBA00022679"/>
    </source>
</evidence>
<feature type="active site" description="Proton donor/acceptor" evidence="7">
    <location>
        <position position="329"/>
    </location>
</feature>